<keyword evidence="1" id="KW-0614">Plasmid</keyword>
<dbReference type="EMBL" id="AP025293">
    <property type="protein sequence ID" value="BDD00611.1"/>
    <property type="molecule type" value="Genomic_DNA"/>
</dbReference>
<evidence type="ECO:0000313" key="2">
    <source>
        <dbReference type="Proteomes" id="UP001354989"/>
    </source>
</evidence>
<keyword evidence="2" id="KW-1185">Reference proteome</keyword>
<proteinExistence type="predicted"/>
<organism evidence="1 2">
    <name type="scientific">Persicobacter psychrovividus</name>
    <dbReference type="NCBI Taxonomy" id="387638"/>
    <lineage>
        <taxon>Bacteria</taxon>
        <taxon>Pseudomonadati</taxon>
        <taxon>Bacteroidota</taxon>
        <taxon>Cytophagia</taxon>
        <taxon>Cytophagales</taxon>
        <taxon>Persicobacteraceae</taxon>
        <taxon>Persicobacter</taxon>
    </lineage>
</organism>
<evidence type="ECO:0000313" key="1">
    <source>
        <dbReference type="EMBL" id="BDD00611.1"/>
    </source>
</evidence>
<geneLocation type="plasmid" evidence="1 2">
    <name>pPP1</name>
</geneLocation>
<gene>
    <name evidence="1" type="ORF">PEPS_28910</name>
</gene>
<protein>
    <submittedName>
        <fullName evidence="1">Uncharacterized protein</fullName>
    </submittedName>
</protein>
<dbReference type="Proteomes" id="UP001354989">
    <property type="component" value="Plasmid pPP1"/>
</dbReference>
<sequence>MGNQLLDNQNLKSKYRRGNERHASVCGIIWNRLAITPGCKFKKKSLEDQTQGFFVLEDTSSLL</sequence>
<name>A0ABN6LBP3_9BACT</name>
<reference evidence="1 2" key="1">
    <citation type="submission" date="2021-12" db="EMBL/GenBank/DDBJ databases">
        <title>Genome sequencing of bacteria with rrn-lacking chromosome and rrn-plasmid.</title>
        <authorList>
            <person name="Anda M."/>
            <person name="Iwasaki W."/>
        </authorList>
    </citation>
    <scope>NUCLEOTIDE SEQUENCE [LARGE SCALE GENOMIC DNA]</scope>
    <source>
        <strain evidence="1 2">NBRC 101262</strain>
        <plasmid evidence="1 2">pPP1</plasmid>
    </source>
</reference>
<accession>A0ABN6LBP3</accession>